<evidence type="ECO:0000256" key="6">
    <source>
        <dbReference type="ARBA" id="ARBA00023136"/>
    </source>
</evidence>
<keyword evidence="4 8" id="KW-0812">Transmembrane</keyword>
<feature type="transmembrane region" description="Helical" evidence="8">
    <location>
        <begin position="308"/>
        <end position="330"/>
    </location>
</feature>
<proteinExistence type="predicted"/>
<feature type="region of interest" description="Disordered" evidence="7">
    <location>
        <begin position="1"/>
        <end position="35"/>
    </location>
</feature>
<evidence type="ECO:0000313" key="10">
    <source>
        <dbReference type="EMBL" id="MFC1401264.1"/>
    </source>
</evidence>
<feature type="compositionally biased region" description="Pro residues" evidence="7">
    <location>
        <begin position="11"/>
        <end position="23"/>
    </location>
</feature>
<evidence type="ECO:0000256" key="8">
    <source>
        <dbReference type="SAM" id="Phobius"/>
    </source>
</evidence>
<dbReference type="EMBL" id="JBHEZZ010000003">
    <property type="protein sequence ID" value="MFC1401264.1"/>
    <property type="molecule type" value="Genomic_DNA"/>
</dbReference>
<feature type="compositionally biased region" description="Low complexity" evidence="7">
    <location>
        <begin position="24"/>
        <end position="35"/>
    </location>
</feature>
<evidence type="ECO:0000313" key="11">
    <source>
        <dbReference type="Proteomes" id="UP001592528"/>
    </source>
</evidence>
<evidence type="ECO:0000256" key="2">
    <source>
        <dbReference type="ARBA" id="ARBA00022448"/>
    </source>
</evidence>
<dbReference type="InterPro" id="IPR020846">
    <property type="entry name" value="MFS_dom"/>
</dbReference>
<evidence type="ECO:0000256" key="1">
    <source>
        <dbReference type="ARBA" id="ARBA00004429"/>
    </source>
</evidence>
<feature type="domain" description="Major facilitator superfamily (MFS) profile" evidence="9">
    <location>
        <begin position="272"/>
        <end position="460"/>
    </location>
</feature>
<keyword evidence="6 8" id="KW-0472">Membrane</keyword>
<dbReference type="CDD" id="cd06173">
    <property type="entry name" value="MFS_MefA_like"/>
    <property type="match status" value="1"/>
</dbReference>
<dbReference type="InterPro" id="IPR036259">
    <property type="entry name" value="MFS_trans_sf"/>
</dbReference>
<protein>
    <submittedName>
        <fullName evidence="10">MFS transporter</fullName>
    </submittedName>
</protein>
<keyword evidence="5 8" id="KW-1133">Transmembrane helix</keyword>
<feature type="transmembrane region" description="Helical" evidence="8">
    <location>
        <begin position="151"/>
        <end position="168"/>
    </location>
</feature>
<feature type="transmembrane region" description="Helical" evidence="8">
    <location>
        <begin position="92"/>
        <end position="112"/>
    </location>
</feature>
<dbReference type="Pfam" id="PF05977">
    <property type="entry name" value="MFS_3"/>
    <property type="match status" value="1"/>
</dbReference>
<sequence length="460" mass="47690">MPKEQTSSAAKPPPPESIAPVPAPAAAAAPASSGSSGRLRRLARTALADVTPLRTSAHFRRLWFGQSVSSVGQQMTALAISVQVYALTGSPFATGLVGLCSLIPLVAFGLYGGAIADTMDRRKLGLYGASGLAVLSAALAGQAFLGVRQVWVLYLVVALQAVCFALNAPARASMVPRLVPAEQLPAANALSTVSMNLGLTVGPMLGGLLIGVWSYQAAYLVDAIAFSASLYAMWRLPSMRPQSSGSGGDGKADGARPRASVLDGLRFLKDRPNLRMSFMADLAAMVFGMPRALFPALALLLFHGDARTVGLLAAAPAVGALLGALFSGWVSRVHRHGLAVICAVLAWGLSIAGFGLARHLWLGLLLLAVAGASDTVSMIFRNTIMQAAAPDDMRGRLQGVFVVVVAGGPRLGDFESGTVAQLTSPTFSAVSGGLACVAVMLLLTARYPSFARYDSRHPTP</sequence>
<evidence type="ECO:0000256" key="7">
    <source>
        <dbReference type="SAM" id="MobiDB-lite"/>
    </source>
</evidence>
<comment type="caution">
    <text evidence="10">The sequence shown here is derived from an EMBL/GenBank/DDBJ whole genome shotgun (WGS) entry which is preliminary data.</text>
</comment>
<evidence type="ECO:0000256" key="4">
    <source>
        <dbReference type="ARBA" id="ARBA00022692"/>
    </source>
</evidence>
<feature type="transmembrane region" description="Helical" evidence="8">
    <location>
        <begin position="337"/>
        <end position="354"/>
    </location>
</feature>
<dbReference type="PANTHER" id="PTHR23513:SF9">
    <property type="entry name" value="ENTEROBACTIN EXPORTER ENTS"/>
    <property type="match status" value="1"/>
</dbReference>
<accession>A0ABV6UII1</accession>
<evidence type="ECO:0000256" key="5">
    <source>
        <dbReference type="ARBA" id="ARBA00022989"/>
    </source>
</evidence>
<feature type="transmembrane region" description="Helical" evidence="8">
    <location>
        <begin position="278"/>
        <end position="302"/>
    </location>
</feature>
<evidence type="ECO:0000256" key="3">
    <source>
        <dbReference type="ARBA" id="ARBA00022475"/>
    </source>
</evidence>
<feature type="transmembrane region" description="Helical" evidence="8">
    <location>
        <begin position="124"/>
        <end position="145"/>
    </location>
</feature>
<feature type="transmembrane region" description="Helical" evidence="8">
    <location>
        <begin position="189"/>
        <end position="210"/>
    </location>
</feature>
<dbReference type="RefSeq" id="WP_030265172.1">
    <property type="nucleotide sequence ID" value="NZ_JBHEZZ010000003.1"/>
</dbReference>
<gene>
    <name evidence="10" type="ORF">ACEZDJ_08185</name>
</gene>
<name>A0ABV6UII1_9ACTN</name>
<dbReference type="Proteomes" id="UP001592528">
    <property type="component" value="Unassembled WGS sequence"/>
</dbReference>
<dbReference type="InterPro" id="IPR010290">
    <property type="entry name" value="TM_effector"/>
</dbReference>
<feature type="transmembrane region" description="Helical" evidence="8">
    <location>
        <begin position="424"/>
        <end position="443"/>
    </location>
</feature>
<dbReference type="PROSITE" id="PS50850">
    <property type="entry name" value="MFS"/>
    <property type="match status" value="1"/>
</dbReference>
<keyword evidence="3" id="KW-1003">Cell membrane</keyword>
<organism evidence="10 11">
    <name type="scientific">Streptacidiphilus cavernicola</name>
    <dbReference type="NCBI Taxonomy" id="3342716"/>
    <lineage>
        <taxon>Bacteria</taxon>
        <taxon>Bacillati</taxon>
        <taxon>Actinomycetota</taxon>
        <taxon>Actinomycetes</taxon>
        <taxon>Kitasatosporales</taxon>
        <taxon>Streptomycetaceae</taxon>
        <taxon>Streptacidiphilus</taxon>
    </lineage>
</organism>
<comment type="subcellular location">
    <subcellularLocation>
        <location evidence="1">Cell inner membrane</location>
        <topology evidence="1">Multi-pass membrane protein</topology>
    </subcellularLocation>
</comment>
<feature type="transmembrane region" description="Helical" evidence="8">
    <location>
        <begin position="360"/>
        <end position="381"/>
    </location>
</feature>
<keyword evidence="11" id="KW-1185">Reference proteome</keyword>
<feature type="transmembrane region" description="Helical" evidence="8">
    <location>
        <begin position="393"/>
        <end position="412"/>
    </location>
</feature>
<reference evidence="10 11" key="1">
    <citation type="submission" date="2024-09" db="EMBL/GenBank/DDBJ databases">
        <authorList>
            <person name="Lee S.D."/>
        </authorList>
    </citation>
    <scope>NUCLEOTIDE SEQUENCE [LARGE SCALE GENOMIC DNA]</scope>
    <source>
        <strain evidence="10 11">N1-5</strain>
    </source>
</reference>
<dbReference type="PANTHER" id="PTHR23513">
    <property type="entry name" value="INTEGRAL MEMBRANE EFFLUX PROTEIN-RELATED"/>
    <property type="match status" value="1"/>
</dbReference>
<dbReference type="Gene3D" id="1.20.1250.20">
    <property type="entry name" value="MFS general substrate transporter like domains"/>
    <property type="match status" value="1"/>
</dbReference>
<keyword evidence="2" id="KW-0813">Transport</keyword>
<dbReference type="SUPFAM" id="SSF103473">
    <property type="entry name" value="MFS general substrate transporter"/>
    <property type="match status" value="1"/>
</dbReference>
<evidence type="ECO:0000259" key="9">
    <source>
        <dbReference type="PROSITE" id="PS50850"/>
    </source>
</evidence>